<name>A0ABP6UYV3_9ACTN</name>
<dbReference type="EMBL" id="BAABDQ010000001">
    <property type="protein sequence ID" value="GAA3525556.1"/>
    <property type="molecule type" value="Genomic_DNA"/>
</dbReference>
<protein>
    <submittedName>
        <fullName evidence="1">Uncharacterized protein</fullName>
    </submittedName>
</protein>
<dbReference type="Proteomes" id="UP001500630">
    <property type="component" value="Unassembled WGS sequence"/>
</dbReference>
<keyword evidence="2" id="KW-1185">Reference proteome</keyword>
<dbReference type="RefSeq" id="WP_345557308.1">
    <property type="nucleotide sequence ID" value="NZ_BAABDQ010000001.1"/>
</dbReference>
<comment type="caution">
    <text evidence="1">The sequence shown here is derived from an EMBL/GenBank/DDBJ whole genome shotgun (WGS) entry which is preliminary data.</text>
</comment>
<evidence type="ECO:0000313" key="1">
    <source>
        <dbReference type="EMBL" id="GAA3525556.1"/>
    </source>
</evidence>
<organism evidence="1 2">
    <name type="scientific">Nonomuraea rosea</name>
    <dbReference type="NCBI Taxonomy" id="638574"/>
    <lineage>
        <taxon>Bacteria</taxon>
        <taxon>Bacillati</taxon>
        <taxon>Actinomycetota</taxon>
        <taxon>Actinomycetes</taxon>
        <taxon>Streptosporangiales</taxon>
        <taxon>Streptosporangiaceae</taxon>
        <taxon>Nonomuraea</taxon>
    </lineage>
</organism>
<gene>
    <name evidence="1" type="ORF">GCM10022419_000290</name>
</gene>
<evidence type="ECO:0000313" key="2">
    <source>
        <dbReference type="Proteomes" id="UP001500630"/>
    </source>
</evidence>
<reference evidence="2" key="1">
    <citation type="journal article" date="2019" name="Int. J. Syst. Evol. Microbiol.">
        <title>The Global Catalogue of Microorganisms (GCM) 10K type strain sequencing project: providing services to taxonomists for standard genome sequencing and annotation.</title>
        <authorList>
            <consortium name="The Broad Institute Genomics Platform"/>
            <consortium name="The Broad Institute Genome Sequencing Center for Infectious Disease"/>
            <person name="Wu L."/>
            <person name="Ma J."/>
        </authorList>
    </citation>
    <scope>NUCLEOTIDE SEQUENCE [LARGE SCALE GENOMIC DNA]</scope>
    <source>
        <strain evidence="2">JCM 17326</strain>
    </source>
</reference>
<accession>A0ABP6UYV3</accession>
<sequence>MSARPRRFDLVANKYPAPLADVERRTIGQYRKTLEDHFLHTTVTLTDGAATGMILPRSVLVPLAAAMRR</sequence>
<proteinExistence type="predicted"/>